<organism evidence="3 4">
    <name type="scientific">Vanrija albida</name>
    <dbReference type="NCBI Taxonomy" id="181172"/>
    <lineage>
        <taxon>Eukaryota</taxon>
        <taxon>Fungi</taxon>
        <taxon>Dikarya</taxon>
        <taxon>Basidiomycota</taxon>
        <taxon>Agaricomycotina</taxon>
        <taxon>Tremellomycetes</taxon>
        <taxon>Trichosporonales</taxon>
        <taxon>Trichosporonaceae</taxon>
        <taxon>Vanrija</taxon>
    </lineage>
</organism>
<feature type="region of interest" description="Disordered" evidence="1">
    <location>
        <begin position="502"/>
        <end position="542"/>
    </location>
</feature>
<feature type="compositionally biased region" description="Low complexity" evidence="1">
    <location>
        <begin position="506"/>
        <end position="542"/>
    </location>
</feature>
<dbReference type="GeneID" id="95989236"/>
<sequence>MRSAALLLVLLALVHFVAGAPAFRRLTNREAIQSGLPLPMPRSILRCPPGGCDEATLEAWRNRKKRTAAEISATPPDKETNATPGHPIESDDPGNSLELRCACIELGSELVGGRSHHHCFPLVLGTCELERRGLERSLVRRRRAFQRFLVKRRRIKLPLDLGAPSSGIPPAEQLEQCYLGSILKLSRQLVGDRCPLLGSFEQRRTLLVQRGFVELSLNFGAPPSSRLGLLELGCQLLGRGLFQRFIVFCGGELGQRQHHLAQHYGILLGDHVLHHHLDDHDKGFYHHDNQGPMHHNDQGFYHHHDQGTLHYHHDDQELELHDLLSASASPSACAFGPNWQQYTAGIAGILAPPVCQQGDKWYQSGQQYNFPIDAINQSCYVQMDKCQLAANQGGNKAPLTVANCNGPQIQACLAQAQQTQYTDGIAGILAPPVCKSGDKWYQSGQAYNFPIDAINQSCYVQMDKCQLAANQGGNKSPLTVANCNGPQIQACLARGQATVNAGGPGTSSAAASTTSTSSAAPTTTSKAASSSTTTSSSAPAASSSASACATGGNWQQYTAGIADIYAPPVCQDGKYWYQSGQRYNFPIDAINQSCYVQMDKCQLAANRSGNKSPLTVANCNGPQIQACLQQAKVTVNKGGP</sequence>
<evidence type="ECO:0000256" key="2">
    <source>
        <dbReference type="SAM" id="SignalP"/>
    </source>
</evidence>
<evidence type="ECO:0000256" key="1">
    <source>
        <dbReference type="SAM" id="MobiDB-lite"/>
    </source>
</evidence>
<comment type="caution">
    <text evidence="3">The sequence shown here is derived from an EMBL/GenBank/DDBJ whole genome shotgun (WGS) entry which is preliminary data.</text>
</comment>
<dbReference type="RefSeq" id="XP_069206433.1">
    <property type="nucleotide sequence ID" value="XM_069356592.1"/>
</dbReference>
<feature type="region of interest" description="Disordered" evidence="1">
    <location>
        <begin position="67"/>
        <end position="93"/>
    </location>
</feature>
<feature type="signal peptide" evidence="2">
    <location>
        <begin position="1"/>
        <end position="19"/>
    </location>
</feature>
<proteinExistence type="predicted"/>
<evidence type="ECO:0000313" key="4">
    <source>
        <dbReference type="Proteomes" id="UP001565368"/>
    </source>
</evidence>
<keyword evidence="4" id="KW-1185">Reference proteome</keyword>
<gene>
    <name evidence="3" type="ORF">Q8F55_008193</name>
</gene>
<keyword evidence="2" id="KW-0732">Signal</keyword>
<evidence type="ECO:0000313" key="3">
    <source>
        <dbReference type="EMBL" id="KAL1406489.1"/>
    </source>
</evidence>
<dbReference type="Proteomes" id="UP001565368">
    <property type="component" value="Unassembled WGS sequence"/>
</dbReference>
<accession>A0ABR3PVP9</accession>
<dbReference type="EMBL" id="JBBXJM010000006">
    <property type="protein sequence ID" value="KAL1406489.1"/>
    <property type="molecule type" value="Genomic_DNA"/>
</dbReference>
<name>A0ABR3PVP9_9TREE</name>
<reference evidence="3 4" key="1">
    <citation type="submission" date="2023-08" db="EMBL/GenBank/DDBJ databases">
        <title>Annotated Genome Sequence of Vanrija albida AlHP1.</title>
        <authorList>
            <person name="Herzog R."/>
        </authorList>
    </citation>
    <scope>NUCLEOTIDE SEQUENCE [LARGE SCALE GENOMIC DNA]</scope>
    <source>
        <strain evidence="3 4">AlHP1</strain>
    </source>
</reference>
<protein>
    <submittedName>
        <fullName evidence="3">Uncharacterized protein</fullName>
    </submittedName>
</protein>
<feature type="chain" id="PRO_5046067255" evidence="2">
    <location>
        <begin position="20"/>
        <end position="640"/>
    </location>
</feature>